<dbReference type="GO" id="GO:0044341">
    <property type="term" value="P:sodium-dependent phosphate transport"/>
    <property type="evidence" value="ECO:0007669"/>
    <property type="project" value="InterPro"/>
</dbReference>
<dbReference type="NCBIfam" id="NF037997">
    <property type="entry name" value="Na_Pi_symport"/>
    <property type="match status" value="1"/>
</dbReference>
<name>A0A1E5L7I1_9FIRM</name>
<feature type="transmembrane region" description="Helical" evidence="6">
    <location>
        <begin position="285"/>
        <end position="306"/>
    </location>
</feature>
<feature type="transmembrane region" description="Helical" evidence="6">
    <location>
        <begin position="172"/>
        <end position="189"/>
    </location>
</feature>
<evidence type="ECO:0000313" key="8">
    <source>
        <dbReference type="Proteomes" id="UP000095255"/>
    </source>
</evidence>
<dbReference type="InterPro" id="IPR003841">
    <property type="entry name" value="Na/Pi_transpt"/>
</dbReference>
<comment type="subcellular location">
    <subcellularLocation>
        <location evidence="1">Cell membrane</location>
        <topology evidence="1">Multi-pass membrane protein</topology>
    </subcellularLocation>
</comment>
<feature type="transmembrane region" description="Helical" evidence="6">
    <location>
        <begin position="98"/>
        <end position="123"/>
    </location>
</feature>
<dbReference type="Pfam" id="PF02690">
    <property type="entry name" value="Na_Pi_cotrans"/>
    <property type="match status" value="2"/>
</dbReference>
<proteinExistence type="predicted"/>
<accession>A0A1E5L7I1</accession>
<evidence type="ECO:0008006" key="9">
    <source>
        <dbReference type="Google" id="ProtNLM"/>
    </source>
</evidence>
<feature type="transmembrane region" description="Helical" evidence="6">
    <location>
        <begin position="247"/>
        <end position="265"/>
    </location>
</feature>
<evidence type="ECO:0000313" key="7">
    <source>
        <dbReference type="EMBL" id="OEH86091.1"/>
    </source>
</evidence>
<protein>
    <recommendedName>
        <fullName evidence="9">Na/Pi cotransporter</fullName>
    </recommendedName>
</protein>
<keyword evidence="3 6" id="KW-0812">Transmembrane</keyword>
<feature type="transmembrane region" description="Helical" evidence="6">
    <location>
        <begin position="70"/>
        <end position="92"/>
    </location>
</feature>
<evidence type="ECO:0000256" key="2">
    <source>
        <dbReference type="ARBA" id="ARBA00022475"/>
    </source>
</evidence>
<dbReference type="GO" id="GO:0005436">
    <property type="term" value="F:sodium:phosphate symporter activity"/>
    <property type="evidence" value="ECO:0007669"/>
    <property type="project" value="InterPro"/>
</dbReference>
<dbReference type="OrthoDB" id="9763003at2"/>
<dbReference type="PANTHER" id="PTHR10010">
    <property type="entry name" value="SOLUTE CARRIER FAMILY 34 SODIUM PHOSPHATE , MEMBER 2-RELATED"/>
    <property type="match status" value="1"/>
</dbReference>
<dbReference type="AlphaFoldDB" id="A0A1E5L7I1"/>
<dbReference type="EMBL" id="MJAT01000007">
    <property type="protein sequence ID" value="OEH86091.1"/>
    <property type="molecule type" value="Genomic_DNA"/>
</dbReference>
<organism evidence="7 8">
    <name type="scientific">Desulfuribacillus stibiiarsenatis</name>
    <dbReference type="NCBI Taxonomy" id="1390249"/>
    <lineage>
        <taxon>Bacteria</taxon>
        <taxon>Bacillati</taxon>
        <taxon>Bacillota</taxon>
        <taxon>Desulfuribacillia</taxon>
        <taxon>Desulfuribacillales</taxon>
        <taxon>Desulfuribacillaceae</taxon>
        <taxon>Desulfuribacillus</taxon>
    </lineage>
</organism>
<keyword evidence="2" id="KW-1003">Cell membrane</keyword>
<evidence type="ECO:0000256" key="3">
    <source>
        <dbReference type="ARBA" id="ARBA00022692"/>
    </source>
</evidence>
<gene>
    <name evidence="7" type="ORF">BHU72_14280</name>
</gene>
<dbReference type="Proteomes" id="UP000095255">
    <property type="component" value="Unassembled WGS sequence"/>
</dbReference>
<keyword evidence="8" id="KW-1185">Reference proteome</keyword>
<dbReference type="GO" id="GO:0005886">
    <property type="term" value="C:plasma membrane"/>
    <property type="evidence" value="ECO:0007669"/>
    <property type="project" value="UniProtKB-SubCell"/>
</dbReference>
<dbReference type="STRING" id="1390249.BHU72_14280"/>
<evidence type="ECO:0000256" key="4">
    <source>
        <dbReference type="ARBA" id="ARBA00022989"/>
    </source>
</evidence>
<keyword evidence="4 6" id="KW-1133">Transmembrane helix</keyword>
<keyword evidence="5 6" id="KW-0472">Membrane</keyword>
<evidence type="ECO:0000256" key="6">
    <source>
        <dbReference type="SAM" id="Phobius"/>
    </source>
</evidence>
<dbReference type="RefSeq" id="WP_069701518.1">
    <property type="nucleotide sequence ID" value="NZ_MJAT01000007.1"/>
</dbReference>
<sequence length="524" mass="57210">MSTFALILGGIGLFLLGMNLMTEGLKALAGESLKNWLSKFTGGTFSSIFSGATITAIIQSSSATTFMTIGFVSAGLLTFTQAIGVIIGANLGSTSTGWIVTIIGFKVNMGAIALPVIGVGILMKLLSSNRLGPQGYALAGFGLIFLGISVLQDGMSDFTNYIDLTRFSGDQWWVMPALVLIGIVMTVVMQSSSAAVVTTLTALHTGVIGLEQAAILVIGQNVGTTIKAYLATLGGTVASKQTATAHILFNLLTGIIALVFLPWLIRLVFVISEAIYIDELATTLALFHTVFNVIGAIAIVLILPWFKAVVLKIFPDEEDTHCQYLHKSLATVGPVGIEAARRALLDLWIDIVDVALSAITNMKVSASKNNKLELLERALVDIQNFLLTVSDSIESKEEYISLVHSIDHIERVLHVMKEEYNPTQAAAKNMNIDHIIRRLTATYQDVEIEEESYNLPEELLEQLAEQSRTIAEIRKEGRKEIYRNAADQQTLLKVDEAIHLVQTIHWLDRLAYHLWRSANHLTRE</sequence>
<feature type="transmembrane region" description="Helical" evidence="6">
    <location>
        <begin position="40"/>
        <end position="58"/>
    </location>
</feature>
<dbReference type="PANTHER" id="PTHR10010:SF46">
    <property type="entry name" value="SODIUM-DEPENDENT PHOSPHATE TRANSPORT PROTEIN 2B"/>
    <property type="match status" value="1"/>
</dbReference>
<feature type="transmembrane region" description="Helical" evidence="6">
    <location>
        <begin position="135"/>
        <end position="152"/>
    </location>
</feature>
<evidence type="ECO:0000256" key="5">
    <source>
        <dbReference type="ARBA" id="ARBA00023136"/>
    </source>
</evidence>
<comment type="caution">
    <text evidence="7">The sequence shown here is derived from an EMBL/GenBank/DDBJ whole genome shotgun (WGS) entry which is preliminary data.</text>
</comment>
<evidence type="ECO:0000256" key="1">
    <source>
        <dbReference type="ARBA" id="ARBA00004651"/>
    </source>
</evidence>
<reference evidence="7 8" key="1">
    <citation type="submission" date="2016-09" db="EMBL/GenBank/DDBJ databases">
        <title>Desulfuribacillus arsenicus sp. nov., an obligately anaerobic, dissimilatory arsenic- and antimonate-reducing bacterium isolated from anoxic sediments.</title>
        <authorList>
            <person name="Abin C.A."/>
            <person name="Hollibaugh J.T."/>
        </authorList>
    </citation>
    <scope>NUCLEOTIDE SEQUENCE [LARGE SCALE GENOMIC DNA]</scope>
    <source>
        <strain evidence="7 8">MLFW-2</strain>
    </source>
</reference>